<evidence type="ECO:0000256" key="1">
    <source>
        <dbReference type="SAM" id="Phobius"/>
    </source>
</evidence>
<reference evidence="2" key="1">
    <citation type="submission" date="2022-05" db="EMBL/GenBank/DDBJ databases">
        <title>Draft genome sequence of Clostridium tertium strain CP3 isolated from Peru.</title>
        <authorList>
            <person name="Hurtado R."/>
            <person name="Lima L."/>
            <person name="Sousa T."/>
            <person name="Jaiswal A.K."/>
            <person name="Tiwari S."/>
            <person name="Maturrano L."/>
            <person name="Brenig B."/>
            <person name="Azevedo V."/>
        </authorList>
    </citation>
    <scope>NUCLEOTIDE SEQUENCE</scope>
    <source>
        <strain evidence="2">CP3</strain>
    </source>
</reference>
<dbReference type="AlphaFoldDB" id="A0A9X3XLR0"/>
<proteinExistence type="predicted"/>
<dbReference type="EMBL" id="JAMRYU010000018">
    <property type="protein sequence ID" value="MDC4241665.1"/>
    <property type="molecule type" value="Genomic_DNA"/>
</dbReference>
<keyword evidence="1" id="KW-0812">Transmembrane</keyword>
<name>A0A9X3XLR0_9CLOT</name>
<evidence type="ECO:0000313" key="3">
    <source>
        <dbReference type="Proteomes" id="UP001141183"/>
    </source>
</evidence>
<evidence type="ECO:0000313" key="2">
    <source>
        <dbReference type="EMBL" id="MDC4241665.1"/>
    </source>
</evidence>
<protein>
    <submittedName>
        <fullName evidence="2">Uncharacterized protein</fullName>
    </submittedName>
</protein>
<accession>A0A9X3XLR0</accession>
<sequence length="76" mass="8383">MQETIINAIVEGIRQSVVNFLKWIGLGIINGSYWICLIACLLALILYIAGQKKAGKYVSISFVIYVILQALKGVLI</sequence>
<dbReference type="Proteomes" id="UP001141183">
    <property type="component" value="Unassembled WGS sequence"/>
</dbReference>
<keyword evidence="1" id="KW-1133">Transmembrane helix</keyword>
<feature type="transmembrane region" description="Helical" evidence="1">
    <location>
        <begin position="31"/>
        <end position="50"/>
    </location>
</feature>
<keyword evidence="3" id="KW-1185">Reference proteome</keyword>
<feature type="transmembrane region" description="Helical" evidence="1">
    <location>
        <begin position="57"/>
        <end position="75"/>
    </location>
</feature>
<gene>
    <name evidence="2" type="ORF">NE398_16130</name>
</gene>
<dbReference type="RefSeq" id="WP_272470595.1">
    <property type="nucleotide sequence ID" value="NZ_JAMRYU010000018.1"/>
</dbReference>
<comment type="caution">
    <text evidence="2">The sequence shown here is derived from an EMBL/GenBank/DDBJ whole genome shotgun (WGS) entry which is preliminary data.</text>
</comment>
<keyword evidence="1" id="KW-0472">Membrane</keyword>
<organism evidence="2 3">
    <name type="scientific">Clostridium tertium</name>
    <dbReference type="NCBI Taxonomy" id="1559"/>
    <lineage>
        <taxon>Bacteria</taxon>
        <taxon>Bacillati</taxon>
        <taxon>Bacillota</taxon>
        <taxon>Clostridia</taxon>
        <taxon>Eubacteriales</taxon>
        <taxon>Clostridiaceae</taxon>
        <taxon>Clostridium</taxon>
    </lineage>
</organism>